<feature type="domain" description="CAAX prenyl protease 2/Lysostaphin resistance protein A-like" evidence="2">
    <location>
        <begin position="126"/>
        <end position="212"/>
    </location>
</feature>
<comment type="caution">
    <text evidence="3">The sequence shown here is derived from an EMBL/GenBank/DDBJ whole genome shotgun (WGS) entry which is preliminary data.</text>
</comment>
<dbReference type="RefSeq" id="WP_025909995.1">
    <property type="nucleotide sequence ID" value="NZ_KQ758692.1"/>
</dbReference>
<dbReference type="PANTHER" id="PTHR36435">
    <property type="entry name" value="SLR1288 PROTEIN"/>
    <property type="match status" value="1"/>
</dbReference>
<keyword evidence="1" id="KW-0812">Transmembrane</keyword>
<protein>
    <submittedName>
        <fullName evidence="3">Peptidase</fullName>
    </submittedName>
</protein>
<dbReference type="InterPro" id="IPR003675">
    <property type="entry name" value="Rce1/LyrA-like_dom"/>
</dbReference>
<dbReference type="Pfam" id="PF02517">
    <property type="entry name" value="Rce1-like"/>
    <property type="match status" value="1"/>
</dbReference>
<feature type="transmembrane region" description="Helical" evidence="1">
    <location>
        <begin position="7"/>
        <end position="32"/>
    </location>
</feature>
<dbReference type="Proteomes" id="UP000053681">
    <property type="component" value="Unassembled WGS sequence"/>
</dbReference>
<keyword evidence="4" id="KW-1185">Reference proteome</keyword>
<dbReference type="GO" id="GO:0004175">
    <property type="term" value="F:endopeptidase activity"/>
    <property type="evidence" value="ECO:0007669"/>
    <property type="project" value="UniProtKB-ARBA"/>
</dbReference>
<reference evidence="3 4" key="1">
    <citation type="submission" date="2015-11" db="EMBL/GenBank/DDBJ databases">
        <title>Bacillus caseinolyticus sp nov.</title>
        <authorList>
            <person name="Dastager S.G."/>
            <person name="Mawlankar R."/>
        </authorList>
    </citation>
    <scope>NUCLEOTIDE SEQUENCE [LARGE SCALE GENOMIC DNA]</scope>
    <source>
        <strain evidence="3 4">SGD-V-76</strain>
    </source>
</reference>
<evidence type="ECO:0000313" key="3">
    <source>
        <dbReference type="EMBL" id="KSU86576.1"/>
    </source>
</evidence>
<evidence type="ECO:0000313" key="4">
    <source>
        <dbReference type="Proteomes" id="UP000053681"/>
    </source>
</evidence>
<evidence type="ECO:0000256" key="1">
    <source>
        <dbReference type="SAM" id="Phobius"/>
    </source>
</evidence>
<feature type="transmembrane region" description="Helical" evidence="1">
    <location>
        <begin position="76"/>
        <end position="101"/>
    </location>
</feature>
<feature type="transmembrane region" description="Helical" evidence="1">
    <location>
        <begin position="121"/>
        <end position="144"/>
    </location>
</feature>
<dbReference type="PANTHER" id="PTHR36435:SF6">
    <property type="entry name" value="ABORTIVE INFECTION PROTEIN"/>
    <property type="match status" value="1"/>
</dbReference>
<sequence>MEKRYGYIVLTYIIMLFSSILGIPLLLSLGLFNDEPVGVAKQLAMTYWTIISFSLALVIVLLLLKREMSMRHEHAGLPTAIFWSIFGIFLAMASQSVAAMIEMNLLGIEPGSENTEMILNLVKVTPLLIVVTSVIGPILEEIIFRKIIFGSLYRKYNFFISAFISSLIFAAVHWDFEHLLVYTAMGFVFAFLYARTKLIIVPIIAHVLMNTIVVLVQTIFADEIIEIQKQAEQLQFIIKGLGL</sequence>
<organism evidence="3 4">
    <name type="scientific">Priestia veravalensis</name>
    <dbReference type="NCBI Taxonomy" id="1414648"/>
    <lineage>
        <taxon>Bacteria</taxon>
        <taxon>Bacillati</taxon>
        <taxon>Bacillota</taxon>
        <taxon>Bacilli</taxon>
        <taxon>Bacillales</taxon>
        <taxon>Bacillaceae</taxon>
        <taxon>Priestia</taxon>
    </lineage>
</organism>
<feature type="transmembrane region" description="Helical" evidence="1">
    <location>
        <begin position="199"/>
        <end position="220"/>
    </location>
</feature>
<keyword evidence="1" id="KW-1133">Transmembrane helix</keyword>
<feature type="transmembrane region" description="Helical" evidence="1">
    <location>
        <begin position="44"/>
        <end position="64"/>
    </location>
</feature>
<dbReference type="AlphaFoldDB" id="A0A0V8JIS5"/>
<evidence type="ECO:0000259" key="2">
    <source>
        <dbReference type="Pfam" id="PF02517"/>
    </source>
</evidence>
<dbReference type="EMBL" id="LNQP01000077">
    <property type="protein sequence ID" value="KSU86576.1"/>
    <property type="molecule type" value="Genomic_DNA"/>
</dbReference>
<accession>A0A0V8JIS5</accession>
<keyword evidence="1" id="KW-0472">Membrane</keyword>
<dbReference type="InterPro" id="IPR052710">
    <property type="entry name" value="CAAX_protease"/>
</dbReference>
<proteinExistence type="predicted"/>
<dbReference type="GO" id="GO:0080120">
    <property type="term" value="P:CAAX-box protein maturation"/>
    <property type="evidence" value="ECO:0007669"/>
    <property type="project" value="UniProtKB-ARBA"/>
</dbReference>
<name>A0A0V8JIS5_9BACI</name>
<feature type="transmembrane region" description="Helical" evidence="1">
    <location>
        <begin position="156"/>
        <end position="173"/>
    </location>
</feature>
<feature type="transmembrane region" description="Helical" evidence="1">
    <location>
        <begin position="179"/>
        <end position="194"/>
    </location>
</feature>
<gene>
    <name evidence="3" type="ORF">AS180_17975</name>
</gene>